<proteinExistence type="predicted"/>
<dbReference type="Proteomes" id="UP001432360">
    <property type="component" value="Chromosome"/>
</dbReference>
<evidence type="ECO:0000313" key="2">
    <source>
        <dbReference type="Proteomes" id="UP001432360"/>
    </source>
</evidence>
<keyword evidence="2" id="KW-1185">Reference proteome</keyword>
<accession>A0ABZ2BCK7</accession>
<sequence>MMIVDRDFANDNERLYASYAVQVDTDALVHVTARDRLLSAQTKRGEQ</sequence>
<protein>
    <submittedName>
        <fullName evidence="1">Uncharacterized protein</fullName>
    </submittedName>
</protein>
<name>A0ABZ2BCK7_9HYPH</name>
<organism evidence="1 2">
    <name type="scientific">Sinorhizobium chiapasense</name>
    <dbReference type="NCBI Taxonomy" id="501572"/>
    <lineage>
        <taxon>Bacteria</taxon>
        <taxon>Pseudomonadati</taxon>
        <taxon>Pseudomonadota</taxon>
        <taxon>Alphaproteobacteria</taxon>
        <taxon>Hyphomicrobiales</taxon>
        <taxon>Rhizobiaceae</taxon>
        <taxon>Sinorhizobium/Ensifer group</taxon>
        <taxon>Sinorhizobium</taxon>
    </lineage>
</organism>
<gene>
    <name evidence="1" type="ORF">RB548_02095</name>
</gene>
<dbReference type="EMBL" id="CP133148">
    <property type="protein sequence ID" value="WVT04230.1"/>
    <property type="molecule type" value="Genomic_DNA"/>
</dbReference>
<evidence type="ECO:0000313" key="1">
    <source>
        <dbReference type="EMBL" id="WVT04230.1"/>
    </source>
</evidence>
<reference evidence="1" key="1">
    <citation type="submission" date="2023-08" db="EMBL/GenBank/DDBJ databases">
        <title>Complete genome sequence of Sinorhizobium chiapanecum ITTG S70 isolated from Acaciella angustissima nodules in Chiapas-Mexico.</title>
        <authorList>
            <person name="Rincon-Rosales R."/>
            <person name="Rogel M.A."/>
            <person name="Rincon-Medina C.I."/>
            <person name="Guerrero G."/>
            <person name="Manzano-Gomez L.A."/>
            <person name="Lopez-Lopez A."/>
            <person name="Rincon Molina F.A."/>
            <person name="Martinez-Romero E."/>
        </authorList>
    </citation>
    <scope>NUCLEOTIDE SEQUENCE</scope>
    <source>
        <strain evidence="1">ITTG S70</strain>
    </source>
</reference>
<dbReference type="RefSeq" id="WP_331373413.1">
    <property type="nucleotide sequence ID" value="NZ_CP133148.1"/>
</dbReference>